<keyword evidence="5 8" id="KW-1133">Transmembrane helix</keyword>
<feature type="transmembrane region" description="Helical" evidence="8">
    <location>
        <begin position="212"/>
        <end position="233"/>
    </location>
</feature>
<comment type="caution">
    <text evidence="9">The sequence shown here is derived from an EMBL/GenBank/DDBJ whole genome shotgun (WGS) entry which is preliminary data.</text>
</comment>
<evidence type="ECO:0000313" key="10">
    <source>
        <dbReference type="Proteomes" id="UP000651452"/>
    </source>
</evidence>
<protein>
    <submittedName>
        <fullName evidence="9">Uncharacterized protein</fullName>
    </submittedName>
</protein>
<dbReference type="EMBL" id="RZGK01000023">
    <property type="protein sequence ID" value="KAF9690640.1"/>
    <property type="molecule type" value="Genomic_DNA"/>
</dbReference>
<evidence type="ECO:0000256" key="3">
    <source>
        <dbReference type="ARBA" id="ARBA00022448"/>
    </source>
</evidence>
<organism evidence="9 10">
    <name type="scientific">Ascochyta lentis</name>
    <dbReference type="NCBI Taxonomy" id="205686"/>
    <lineage>
        <taxon>Eukaryota</taxon>
        <taxon>Fungi</taxon>
        <taxon>Dikarya</taxon>
        <taxon>Ascomycota</taxon>
        <taxon>Pezizomycotina</taxon>
        <taxon>Dothideomycetes</taxon>
        <taxon>Pleosporomycetidae</taxon>
        <taxon>Pleosporales</taxon>
        <taxon>Pleosporineae</taxon>
        <taxon>Didymellaceae</taxon>
        <taxon>Ascochyta</taxon>
    </lineage>
</organism>
<evidence type="ECO:0000256" key="8">
    <source>
        <dbReference type="SAM" id="Phobius"/>
    </source>
</evidence>
<feature type="transmembrane region" description="Helical" evidence="8">
    <location>
        <begin position="580"/>
        <end position="600"/>
    </location>
</feature>
<feature type="transmembrane region" description="Helical" evidence="8">
    <location>
        <begin position="323"/>
        <end position="345"/>
    </location>
</feature>
<evidence type="ECO:0000256" key="4">
    <source>
        <dbReference type="ARBA" id="ARBA00022692"/>
    </source>
</evidence>
<dbReference type="PROSITE" id="PS01023">
    <property type="entry name" value="PTR2_2"/>
    <property type="match status" value="1"/>
</dbReference>
<dbReference type="Proteomes" id="UP000651452">
    <property type="component" value="Unassembled WGS sequence"/>
</dbReference>
<evidence type="ECO:0000256" key="1">
    <source>
        <dbReference type="ARBA" id="ARBA00004141"/>
    </source>
</evidence>
<dbReference type="InterPro" id="IPR000109">
    <property type="entry name" value="POT_fam"/>
</dbReference>
<sequence>MKRGIVYSDRQDQVASVPLTFNSSCKGLAEPESHFWRATSQPSPSHQSHHTQRRSVLNTMAFNANTKASLEITKGATALHPIPLDVSETSSTHDENERLLGPFPTEEEWATLPRVAGRIPWTAWTVASVEFVERFSYYGTSAVFVNFIQKKLPPGSKTGAGFLKKPGSGALNMGQRASTGMTTFNQFWSYFTPLFGAWIADEYWGRYKTIQWANIVSIIGHIILIFSAIPQVIVKPNVAMGIFAVGLVIMGIGTGGFKSNISPLIAEQYKNQKAYVRTRKDGKKEIVDPATTTARIYIYFYLLINAGSLTGSLAMVYSEHFVGFWLSFTLPTICYLLCPIILLYFKKTYKLTPPTGSVMGKAWKLIRYATKKSDRKNILKDPLFWDRIKPSQLQARGETLPDFMTFDDAWVDEVRRGVLACKVFLWYPLYWLSYNQMLNNLVSQAGTMNLGSTPNDIVAKLNPIFIVIVIPIMDFIIYPALRKAGVVLSPIKKITAGFALSSMAMVSACVTQYYIYKMSPCGNQINKLTKAGKDCSVDISVWVQVFPYGLVGMSEVLASITKLEYAYTKAPQNMKSTIQAIALSTSAVSAALGQALVALSDDPLLTWNYGSVAVVAAIGAVGFYFTFRKADAEEDVLNNLKESEYVGGRDQRDAENVEVHSIRDEKL</sequence>
<keyword evidence="4 7" id="KW-0812">Transmembrane</keyword>
<dbReference type="SUPFAM" id="SSF103473">
    <property type="entry name" value="MFS general substrate transporter"/>
    <property type="match status" value="1"/>
</dbReference>
<keyword evidence="3 7" id="KW-0813">Transport</keyword>
<dbReference type="PANTHER" id="PTHR11654">
    <property type="entry name" value="OLIGOPEPTIDE TRANSPORTER-RELATED"/>
    <property type="match status" value="1"/>
</dbReference>
<feature type="transmembrane region" description="Helical" evidence="8">
    <location>
        <begin position="606"/>
        <end position="627"/>
    </location>
</feature>
<proteinExistence type="inferred from homology"/>
<evidence type="ECO:0000256" key="6">
    <source>
        <dbReference type="ARBA" id="ARBA00023136"/>
    </source>
</evidence>
<dbReference type="GO" id="GO:0071916">
    <property type="term" value="F:dipeptide transmembrane transporter activity"/>
    <property type="evidence" value="ECO:0007669"/>
    <property type="project" value="UniProtKB-ARBA"/>
</dbReference>
<feature type="transmembrane region" description="Helical" evidence="8">
    <location>
        <begin position="461"/>
        <end position="481"/>
    </location>
</feature>
<dbReference type="OrthoDB" id="8904098at2759"/>
<keyword evidence="10" id="KW-1185">Reference proteome</keyword>
<keyword evidence="6 8" id="KW-0472">Membrane</keyword>
<feature type="transmembrane region" description="Helical" evidence="8">
    <location>
        <begin position="296"/>
        <end position="317"/>
    </location>
</feature>
<gene>
    <name evidence="9" type="ORF">EKO04_011343</name>
</gene>
<dbReference type="GO" id="GO:0005886">
    <property type="term" value="C:plasma membrane"/>
    <property type="evidence" value="ECO:0007669"/>
    <property type="project" value="UniProtKB-ARBA"/>
</dbReference>
<dbReference type="AlphaFoldDB" id="A0A8H7MDD9"/>
<evidence type="ECO:0000256" key="5">
    <source>
        <dbReference type="ARBA" id="ARBA00022989"/>
    </source>
</evidence>
<evidence type="ECO:0000313" key="9">
    <source>
        <dbReference type="EMBL" id="KAF9690640.1"/>
    </source>
</evidence>
<dbReference type="InterPro" id="IPR036259">
    <property type="entry name" value="MFS_trans_sf"/>
</dbReference>
<evidence type="ECO:0000256" key="2">
    <source>
        <dbReference type="ARBA" id="ARBA00005982"/>
    </source>
</evidence>
<dbReference type="FunFam" id="1.20.1250.20:FF:000085">
    <property type="entry name" value="MFS peptide transporter Ptr2"/>
    <property type="match status" value="1"/>
</dbReference>
<accession>A0A8H7MDD9</accession>
<comment type="similarity">
    <text evidence="2 7">Belongs to the major facilitator superfamily. Proton-dependent oligopeptide transporter (POT/PTR) (TC 2.A.17) family.</text>
</comment>
<reference evidence="9" key="1">
    <citation type="submission" date="2018-12" db="EMBL/GenBank/DDBJ databases">
        <authorList>
            <person name="Syme R.A."/>
            <person name="Farfan-Caceres L."/>
            <person name="Lichtenzveig J."/>
        </authorList>
    </citation>
    <scope>NUCLEOTIDE SEQUENCE</scope>
    <source>
        <strain evidence="9">Al4</strain>
    </source>
</reference>
<evidence type="ECO:0000256" key="7">
    <source>
        <dbReference type="RuleBase" id="RU003755"/>
    </source>
</evidence>
<name>A0A8H7MDD9_9PLEO</name>
<feature type="transmembrane region" description="Helical" evidence="8">
    <location>
        <begin position="239"/>
        <end position="257"/>
    </location>
</feature>
<dbReference type="Pfam" id="PF00854">
    <property type="entry name" value="PTR2"/>
    <property type="match status" value="1"/>
</dbReference>
<reference evidence="9" key="2">
    <citation type="submission" date="2020-09" db="EMBL/GenBank/DDBJ databases">
        <title>Reference genome assembly for Australian Ascochyta lentis isolate Al4.</title>
        <authorList>
            <person name="Lee R.C."/>
            <person name="Farfan-Caceres L.M."/>
            <person name="Debler J.W."/>
            <person name="Williams A.H."/>
            <person name="Henares B.M."/>
        </authorList>
    </citation>
    <scope>NUCLEOTIDE SEQUENCE</scope>
    <source>
        <strain evidence="9">Al4</strain>
    </source>
</reference>
<dbReference type="InterPro" id="IPR018456">
    <property type="entry name" value="PTR2_symporter_CS"/>
</dbReference>
<feature type="transmembrane region" description="Helical" evidence="8">
    <location>
        <begin position="493"/>
        <end position="516"/>
    </location>
</feature>
<comment type="subcellular location">
    <subcellularLocation>
        <location evidence="1 7">Membrane</location>
        <topology evidence="1 7">Multi-pass membrane protein</topology>
    </subcellularLocation>
</comment>
<dbReference type="Gene3D" id="1.20.1250.20">
    <property type="entry name" value="MFS general substrate transporter like domains"/>
    <property type="match status" value="1"/>
</dbReference>